<proteinExistence type="predicted"/>
<dbReference type="AlphaFoldDB" id="A0A176XBZ5"/>
<reference evidence="1 2" key="1">
    <citation type="submission" date="2016-05" db="EMBL/GenBank/DDBJ databases">
        <authorList>
            <person name="Lavstsen T."/>
            <person name="Jespersen J.S."/>
        </authorList>
    </citation>
    <scope>NUCLEOTIDE SEQUENCE [LARGE SCALE GENOMIC DNA]</scope>
    <source>
        <strain evidence="1 2">KCJ1736</strain>
    </source>
</reference>
<dbReference type="EMBL" id="LXPS01000011">
    <property type="protein sequence ID" value="OAE46841.1"/>
    <property type="molecule type" value="Genomic_DNA"/>
</dbReference>
<evidence type="ECO:0008006" key="3">
    <source>
        <dbReference type="Google" id="ProtNLM"/>
    </source>
</evidence>
<dbReference type="Proteomes" id="UP000077098">
    <property type="component" value="Unassembled WGS sequence"/>
</dbReference>
<sequence>MIWPFRKKIDFMASLGTNCEMAYNLRQTYGLQQTGLLDWMITPLSAIPTLIGSHFDLIGNDFEKQVEHVELAGGADSIMHMKTGILLHHAFPRDSNDRIADDWKDKIPEVVSKYRFLGERMHLSILAAKRPIFFLNRAGLHDALPSHMVKVSTDSDIYCVIFEALIKAYPTSRLVIMNGDKKAIEKLGRRPRVLVADVADQGDWHEGVQGHFGGRREEWCNSLKKLKLQ</sequence>
<gene>
    <name evidence="1" type="ORF">A7J57_12200</name>
</gene>
<comment type="caution">
    <text evidence="1">The sequence shown here is derived from an EMBL/GenBank/DDBJ whole genome shotgun (WGS) entry which is preliminary data.</text>
</comment>
<protein>
    <recommendedName>
        <fullName evidence="3">Papain-like cysteine peptidase</fullName>
    </recommendedName>
</protein>
<dbReference type="RefSeq" id="WP_063948536.1">
    <property type="nucleotide sequence ID" value="NZ_LXPS01000011.1"/>
</dbReference>
<evidence type="ECO:0000313" key="2">
    <source>
        <dbReference type="Proteomes" id="UP000077098"/>
    </source>
</evidence>
<accession>A0A176XBZ5</accession>
<organism evidence="1 2">
    <name type="scientific">Agrobacterium tumefaciens</name>
    <dbReference type="NCBI Taxonomy" id="358"/>
    <lineage>
        <taxon>Bacteria</taxon>
        <taxon>Pseudomonadati</taxon>
        <taxon>Pseudomonadota</taxon>
        <taxon>Alphaproteobacteria</taxon>
        <taxon>Hyphomicrobiales</taxon>
        <taxon>Rhizobiaceae</taxon>
        <taxon>Rhizobium/Agrobacterium group</taxon>
        <taxon>Agrobacterium</taxon>
        <taxon>Agrobacterium tumefaciens complex</taxon>
    </lineage>
</organism>
<name>A0A176XBZ5_AGRTU</name>
<evidence type="ECO:0000313" key="1">
    <source>
        <dbReference type="EMBL" id="OAE46841.1"/>
    </source>
</evidence>